<name>A0ACC0V4I3_9HYPO</name>
<sequence length="425" mass="47460">MPKGRRLGRQPPTPNIDAEKAAQHFTADPASPPETPTTSPDLSRKSSLKPRHQPPFNEFLTSLENDPSIKPVGNGHQFSYRPGLGPEQLSPRSTSSSETAAESSDEDDDRDEDGDVGVDDLSNSPTVASIRNVPLARVAAILGNQSPLPRPTVSQDTDDEADEEEDVDANEEGDIDDEGNEEEDGMDDEEDDGEDGDEVEPSRKHRRSSGMRRRRTRTLPSKRCSTVLDVIVEELDIEEMDPADSDWDTSSIIQPYDITEPPKSFSGPLYKELDRCMMDDLKNLNCSAEASSDDGILDAVNDDNDSEEEDDDLDMEMEAFYKRQAEIKRIRRVSMSSSFGKRTHSELSDSDDEYGPLDVHEVGSSAHRLRKRLHRTSILFNDPPEQIEELEEPDSSEDEKVAVKSLAMELPYWTMEIMEVDTTES</sequence>
<gene>
    <name evidence="1" type="ORF">N3K66_003118</name>
</gene>
<keyword evidence="2" id="KW-1185">Reference proteome</keyword>
<organism evidence="1 2">
    <name type="scientific">Trichothecium roseum</name>
    <dbReference type="NCBI Taxonomy" id="47278"/>
    <lineage>
        <taxon>Eukaryota</taxon>
        <taxon>Fungi</taxon>
        <taxon>Dikarya</taxon>
        <taxon>Ascomycota</taxon>
        <taxon>Pezizomycotina</taxon>
        <taxon>Sordariomycetes</taxon>
        <taxon>Hypocreomycetidae</taxon>
        <taxon>Hypocreales</taxon>
        <taxon>Hypocreales incertae sedis</taxon>
        <taxon>Trichothecium</taxon>
    </lineage>
</organism>
<evidence type="ECO:0000313" key="2">
    <source>
        <dbReference type="Proteomes" id="UP001163324"/>
    </source>
</evidence>
<protein>
    <submittedName>
        <fullName evidence="1">Uncharacterized protein</fullName>
    </submittedName>
</protein>
<dbReference type="EMBL" id="CM047942">
    <property type="protein sequence ID" value="KAI9901301.1"/>
    <property type="molecule type" value="Genomic_DNA"/>
</dbReference>
<dbReference type="Proteomes" id="UP001163324">
    <property type="component" value="Chromosome 3"/>
</dbReference>
<reference evidence="1" key="1">
    <citation type="submission" date="2022-10" db="EMBL/GenBank/DDBJ databases">
        <title>Complete Genome of Trichothecium roseum strain YXFP-22015, a Plant Pathogen Isolated from Citrus.</title>
        <authorList>
            <person name="Wang Y."/>
            <person name="Zhu L."/>
        </authorList>
    </citation>
    <scope>NUCLEOTIDE SEQUENCE</scope>
    <source>
        <strain evidence="1">YXFP-22015</strain>
    </source>
</reference>
<proteinExistence type="predicted"/>
<comment type="caution">
    <text evidence="1">The sequence shown here is derived from an EMBL/GenBank/DDBJ whole genome shotgun (WGS) entry which is preliminary data.</text>
</comment>
<evidence type="ECO:0000313" key="1">
    <source>
        <dbReference type="EMBL" id="KAI9901301.1"/>
    </source>
</evidence>
<accession>A0ACC0V4I3</accession>